<organism evidence="3">
    <name type="scientific">Soboliphyme baturini</name>
    <dbReference type="NCBI Taxonomy" id="241478"/>
    <lineage>
        <taxon>Eukaryota</taxon>
        <taxon>Metazoa</taxon>
        <taxon>Ecdysozoa</taxon>
        <taxon>Nematoda</taxon>
        <taxon>Enoplea</taxon>
        <taxon>Dorylaimia</taxon>
        <taxon>Dioctophymatida</taxon>
        <taxon>Dioctophymatoidea</taxon>
        <taxon>Soboliphymatidae</taxon>
        <taxon>Soboliphyme</taxon>
    </lineage>
</organism>
<reference evidence="3" key="1">
    <citation type="submission" date="2016-06" db="UniProtKB">
        <authorList>
            <consortium name="WormBaseParasite"/>
        </authorList>
    </citation>
    <scope>IDENTIFICATION</scope>
</reference>
<reference evidence="1 2" key="2">
    <citation type="submission" date="2018-11" db="EMBL/GenBank/DDBJ databases">
        <authorList>
            <consortium name="Pathogen Informatics"/>
        </authorList>
    </citation>
    <scope>NUCLEOTIDE SEQUENCE [LARGE SCALE GENOMIC DNA]</scope>
</reference>
<dbReference type="Proteomes" id="UP000270296">
    <property type="component" value="Unassembled WGS sequence"/>
</dbReference>
<evidence type="ECO:0000313" key="2">
    <source>
        <dbReference type="Proteomes" id="UP000270296"/>
    </source>
</evidence>
<name>A0A183I9N7_9BILA</name>
<proteinExistence type="predicted"/>
<dbReference type="WBParaSite" id="SBAD_0000034901-mRNA-1">
    <property type="protein sequence ID" value="SBAD_0000034901-mRNA-1"/>
    <property type="gene ID" value="SBAD_0000034901"/>
</dbReference>
<evidence type="ECO:0000313" key="3">
    <source>
        <dbReference type="WBParaSite" id="SBAD_0000034901-mRNA-1"/>
    </source>
</evidence>
<protein>
    <submittedName>
        <fullName evidence="3">Transposase</fullName>
    </submittedName>
</protein>
<accession>A0A183I9N7</accession>
<dbReference type="EMBL" id="UZAM01000717">
    <property type="protein sequence ID" value="VDO82461.1"/>
    <property type="molecule type" value="Genomic_DNA"/>
</dbReference>
<keyword evidence="2" id="KW-1185">Reference proteome</keyword>
<evidence type="ECO:0000313" key="1">
    <source>
        <dbReference type="EMBL" id="VDO82461.1"/>
    </source>
</evidence>
<sequence>MVVDWPRVGTCHRDRKMTDIIHFEGDFKLRNDLIADHVRASRWLRAVDTATEPTSCLPRLTGRPSLGNNICP</sequence>
<gene>
    <name evidence="1" type="ORF">SBAD_LOCUS331</name>
</gene>
<dbReference type="AlphaFoldDB" id="A0A183I9N7"/>